<dbReference type="Gene3D" id="3.10.180.10">
    <property type="entry name" value="2,3-Dihydroxybiphenyl 1,2-Dioxygenase, domain 1"/>
    <property type="match status" value="1"/>
</dbReference>
<reference evidence="3 4" key="1">
    <citation type="submission" date="2018-10" db="EMBL/GenBank/DDBJ databases">
        <title>Natrarchaeobius chitinivorans gen. nov., sp. nov., and Natrarchaeobius haloalkaliphilus sp. nov., alkaliphilic, chitin-utilizing haloarchaea from hypersaline alkaline lakes.</title>
        <authorList>
            <person name="Sorokin D.Y."/>
            <person name="Elcheninov A.G."/>
            <person name="Kostrikina N.A."/>
            <person name="Bale N.J."/>
            <person name="Sinninghe Damste J.S."/>
            <person name="Khijniak T.V."/>
            <person name="Kublanov I.V."/>
            <person name="Toshchakov S.V."/>
        </authorList>
    </citation>
    <scope>NUCLEOTIDE SEQUENCE [LARGE SCALE GENOMIC DNA]</scope>
    <source>
        <strain evidence="3 4">AArcht4T</strain>
    </source>
</reference>
<dbReference type="CDD" id="cd06587">
    <property type="entry name" value="VOC"/>
    <property type="match status" value="1"/>
</dbReference>
<dbReference type="Pfam" id="PF00903">
    <property type="entry name" value="Glyoxalase"/>
    <property type="match status" value="1"/>
</dbReference>
<dbReference type="PANTHER" id="PTHR36113:SF6">
    <property type="entry name" value="FOSFOMYCIN RESISTANCE PROTEIN FOSX"/>
    <property type="match status" value="1"/>
</dbReference>
<gene>
    <name evidence="3" type="ORF">EA473_08205</name>
</gene>
<dbReference type="PROSITE" id="PS51819">
    <property type="entry name" value="VOC"/>
    <property type="match status" value="1"/>
</dbReference>
<evidence type="ECO:0000313" key="3">
    <source>
        <dbReference type="EMBL" id="RQG95437.1"/>
    </source>
</evidence>
<dbReference type="OrthoDB" id="358887at2157"/>
<organism evidence="3 4">
    <name type="scientific">Natrarchaeobius chitinivorans</name>
    <dbReference type="NCBI Taxonomy" id="1679083"/>
    <lineage>
        <taxon>Archaea</taxon>
        <taxon>Methanobacteriati</taxon>
        <taxon>Methanobacteriota</taxon>
        <taxon>Stenosarchaea group</taxon>
        <taxon>Halobacteria</taxon>
        <taxon>Halobacteriales</taxon>
        <taxon>Natrialbaceae</taxon>
        <taxon>Natrarchaeobius</taxon>
    </lineage>
</organism>
<dbReference type="PANTHER" id="PTHR36113">
    <property type="entry name" value="LYASE, PUTATIVE-RELATED-RELATED"/>
    <property type="match status" value="1"/>
</dbReference>
<sequence length="126" mass="14655">MRFAHVCLWASEFEQSMDFYQEVLGFDYSREFEGSSYQRNVHNYYIADESGTEIQFKRPVDGAEPPNTRMDHVAVEVDDVDRAVERIDRDSTCPVIKGATTLEKTNNRFAFVKDPNGYLVELVEFR</sequence>
<proteinExistence type="predicted"/>
<dbReference type="InterPro" id="IPR051332">
    <property type="entry name" value="Fosfomycin_Res_Enzymes"/>
</dbReference>
<name>A0A3N6M196_NATCH</name>
<evidence type="ECO:0000259" key="2">
    <source>
        <dbReference type="PROSITE" id="PS51819"/>
    </source>
</evidence>
<dbReference type="InterPro" id="IPR037523">
    <property type="entry name" value="VOC_core"/>
</dbReference>
<dbReference type="Proteomes" id="UP000282323">
    <property type="component" value="Unassembled WGS sequence"/>
</dbReference>
<evidence type="ECO:0000256" key="1">
    <source>
        <dbReference type="ARBA" id="ARBA00022723"/>
    </source>
</evidence>
<evidence type="ECO:0000313" key="4">
    <source>
        <dbReference type="Proteomes" id="UP000282323"/>
    </source>
</evidence>
<dbReference type="EMBL" id="REGA01000005">
    <property type="protein sequence ID" value="RQG95437.1"/>
    <property type="molecule type" value="Genomic_DNA"/>
</dbReference>
<dbReference type="InterPro" id="IPR029068">
    <property type="entry name" value="Glyas_Bleomycin-R_OHBP_Dase"/>
</dbReference>
<dbReference type="SUPFAM" id="SSF54593">
    <property type="entry name" value="Glyoxalase/Bleomycin resistance protein/Dihydroxybiphenyl dioxygenase"/>
    <property type="match status" value="1"/>
</dbReference>
<feature type="domain" description="VOC" evidence="2">
    <location>
        <begin position="2"/>
        <end position="125"/>
    </location>
</feature>
<dbReference type="GO" id="GO:0046872">
    <property type="term" value="F:metal ion binding"/>
    <property type="evidence" value="ECO:0007669"/>
    <property type="project" value="UniProtKB-KW"/>
</dbReference>
<protein>
    <submittedName>
        <fullName evidence="3">VOC family protein</fullName>
    </submittedName>
</protein>
<dbReference type="InterPro" id="IPR004360">
    <property type="entry name" value="Glyas_Fos-R_dOase_dom"/>
</dbReference>
<dbReference type="RefSeq" id="WP_124195146.1">
    <property type="nucleotide sequence ID" value="NZ_REGA01000005.1"/>
</dbReference>
<keyword evidence="1" id="KW-0479">Metal-binding</keyword>
<keyword evidence="4" id="KW-1185">Reference proteome</keyword>
<comment type="caution">
    <text evidence="3">The sequence shown here is derived from an EMBL/GenBank/DDBJ whole genome shotgun (WGS) entry which is preliminary data.</text>
</comment>
<dbReference type="AlphaFoldDB" id="A0A3N6M196"/>
<accession>A0A3N6M196</accession>